<evidence type="ECO:0000259" key="1">
    <source>
        <dbReference type="Pfam" id="PF06985"/>
    </source>
</evidence>
<dbReference type="STRING" id="1182544.W9WKE5"/>
<dbReference type="VEuPathDB" id="FungiDB:A1O7_06360"/>
<sequence length="888" mass="99521">MASLATSSYAKITVTKSIRAYHLKLNSVHIALVDTPGFDDTYITDAEVFKDLAIWLAAQYQTQAQVTAILYMQPITAMRMRGSALLNLTTMKKMLGVQSFPHLILVTSMWDLIDPATAENREKELTKSFWHDLISEGARVARSYGDRASVLHVLETINVQGKDLTLTIQQELVDENLPLGRTSAGTFLGHEFRRQADIHNERLRQGHTESRPAILQEPTLDDGSQSVTGNLAGFQKNLRELQVLDSSTITDAASLWLAKDAAQLQGLIDVPAGSKGDTKASNIPTTDYSSIFLAGDTMRPNDSQQSIYESLSGDDFRLVHLRAGQGPVPVELSLIVANLKHPPQYAALSYVVGQNNTSVTVNFRRDYHVFPIVISDALETALRCLRRPYTDILLWVDALSINQFDLQERAREIRRMSQLFRSASNVCIWLGPASPEVIHALDFIPQVLNFAHLEELVRDVGNKQKWLELTKLMSRPYFRRRFVVQEILLSRNATVHCGDRAIPWHDFVDVAVLLRSKWSELQQHLALTHEDNLELGDAQLLGAASLIEVSRLIFRKDTQGNILQRLLDLETLLSLLPTFEVTELLDTVYAIIDLAKDGLGSQTLRVDYGLQPEELFQDVTKLVIESSNSLDIICRPWAPKCGVPSWIPTITKYTFRRRAANFQYDRQQGVSLVGMPQSRPYRACGETTPQAHVSFRIEGIQRILTASGIRLGAVGELGQRSMNGSLPREWLDIGGWKDIKDPVPGPFWRTLVADRSSEGKAVPEWYERACQFAFRQSTRDDIDTSSLLKTLKSTHVHEFLNRVQEVVWGRTLAAIDVKDEDRVCLGLCPPDTKWDDVIAILYGCSVPVVLRKVRSYFKLIGECFVYGMMDGEAFIGGTGSATEAFALI</sequence>
<dbReference type="AlphaFoldDB" id="W9WKE5"/>
<keyword evidence="3" id="KW-1185">Reference proteome</keyword>
<reference evidence="2 3" key="1">
    <citation type="submission" date="2013-03" db="EMBL/GenBank/DDBJ databases">
        <title>The Genome Sequence of Cladophialophora yegresii CBS 114405.</title>
        <authorList>
            <consortium name="The Broad Institute Genomics Platform"/>
            <person name="Cuomo C."/>
            <person name="de Hoog S."/>
            <person name="Gorbushina A."/>
            <person name="Walker B."/>
            <person name="Young S.K."/>
            <person name="Zeng Q."/>
            <person name="Gargeya S."/>
            <person name="Fitzgerald M."/>
            <person name="Haas B."/>
            <person name="Abouelleil A."/>
            <person name="Allen A.W."/>
            <person name="Alvarado L."/>
            <person name="Arachchi H.M."/>
            <person name="Berlin A.M."/>
            <person name="Chapman S.B."/>
            <person name="Gainer-Dewar J."/>
            <person name="Goldberg J."/>
            <person name="Griggs A."/>
            <person name="Gujja S."/>
            <person name="Hansen M."/>
            <person name="Howarth C."/>
            <person name="Imamovic A."/>
            <person name="Ireland A."/>
            <person name="Larimer J."/>
            <person name="McCowan C."/>
            <person name="Murphy C."/>
            <person name="Pearson M."/>
            <person name="Poon T.W."/>
            <person name="Priest M."/>
            <person name="Roberts A."/>
            <person name="Saif S."/>
            <person name="Shea T."/>
            <person name="Sisk P."/>
            <person name="Sykes S."/>
            <person name="Wortman J."/>
            <person name="Nusbaum C."/>
            <person name="Birren B."/>
        </authorList>
    </citation>
    <scope>NUCLEOTIDE SEQUENCE [LARGE SCALE GENOMIC DNA]</scope>
    <source>
        <strain evidence="2 3">CBS 114405</strain>
    </source>
</reference>
<dbReference type="OrthoDB" id="3477286at2759"/>
<dbReference type="GeneID" id="19180937"/>
<dbReference type="InterPro" id="IPR010730">
    <property type="entry name" value="HET"/>
</dbReference>
<dbReference type="Gene3D" id="3.40.50.300">
    <property type="entry name" value="P-loop containing nucleotide triphosphate hydrolases"/>
    <property type="match status" value="1"/>
</dbReference>
<organism evidence="2 3">
    <name type="scientific">Cladophialophora yegresii CBS 114405</name>
    <dbReference type="NCBI Taxonomy" id="1182544"/>
    <lineage>
        <taxon>Eukaryota</taxon>
        <taxon>Fungi</taxon>
        <taxon>Dikarya</taxon>
        <taxon>Ascomycota</taxon>
        <taxon>Pezizomycotina</taxon>
        <taxon>Eurotiomycetes</taxon>
        <taxon>Chaetothyriomycetidae</taxon>
        <taxon>Chaetothyriales</taxon>
        <taxon>Herpotrichiellaceae</taxon>
        <taxon>Cladophialophora</taxon>
    </lineage>
</organism>
<dbReference type="SUPFAM" id="SSF52540">
    <property type="entry name" value="P-loop containing nucleoside triphosphate hydrolases"/>
    <property type="match status" value="1"/>
</dbReference>
<dbReference type="PANTHER" id="PTHR24148">
    <property type="entry name" value="ANKYRIN REPEAT DOMAIN-CONTAINING PROTEIN 39 HOMOLOG-RELATED"/>
    <property type="match status" value="1"/>
</dbReference>
<dbReference type="Pfam" id="PF06985">
    <property type="entry name" value="HET"/>
    <property type="match status" value="1"/>
</dbReference>
<dbReference type="InterPro" id="IPR052895">
    <property type="entry name" value="HetReg/Transcr_Mod"/>
</dbReference>
<proteinExistence type="predicted"/>
<protein>
    <recommendedName>
        <fullName evidence="1">Heterokaryon incompatibility domain-containing protein</fullName>
    </recommendedName>
</protein>
<feature type="domain" description="Heterokaryon incompatibility" evidence="1">
    <location>
        <begin position="345"/>
        <end position="486"/>
    </location>
</feature>
<dbReference type="RefSeq" id="XP_007758552.1">
    <property type="nucleotide sequence ID" value="XM_007760362.1"/>
</dbReference>
<evidence type="ECO:0000313" key="3">
    <source>
        <dbReference type="Proteomes" id="UP000019473"/>
    </source>
</evidence>
<name>W9WKE5_9EURO</name>
<dbReference type="PANTHER" id="PTHR24148:SF64">
    <property type="entry name" value="HETEROKARYON INCOMPATIBILITY DOMAIN-CONTAINING PROTEIN"/>
    <property type="match status" value="1"/>
</dbReference>
<accession>W9WKE5</accession>
<dbReference type="HOGENOM" id="CLU_302277_0_0_1"/>
<gene>
    <name evidence="2" type="ORF">A1O7_06360</name>
</gene>
<dbReference type="Proteomes" id="UP000019473">
    <property type="component" value="Unassembled WGS sequence"/>
</dbReference>
<dbReference type="EMBL" id="AMGW01000004">
    <property type="protein sequence ID" value="EXJ58929.1"/>
    <property type="molecule type" value="Genomic_DNA"/>
</dbReference>
<dbReference type="InterPro" id="IPR027417">
    <property type="entry name" value="P-loop_NTPase"/>
</dbReference>
<comment type="caution">
    <text evidence="2">The sequence shown here is derived from an EMBL/GenBank/DDBJ whole genome shotgun (WGS) entry which is preliminary data.</text>
</comment>
<evidence type="ECO:0000313" key="2">
    <source>
        <dbReference type="EMBL" id="EXJ58929.1"/>
    </source>
</evidence>
<dbReference type="eggNOG" id="ENOG502QV31">
    <property type="taxonomic scope" value="Eukaryota"/>
</dbReference>